<dbReference type="Gene3D" id="2.20.110.10">
    <property type="entry name" value="Histone H3 K4-specific methyltransferase SET7/9 N-terminal domain"/>
    <property type="match status" value="1"/>
</dbReference>
<keyword evidence="3" id="KW-1185">Reference proteome</keyword>
<dbReference type="EMBL" id="JACVFC010000001">
    <property type="protein sequence ID" value="MBC9929598.1"/>
    <property type="molecule type" value="Genomic_DNA"/>
</dbReference>
<sequence>MRIIIAGTIIGLMLATTSYGQGQPGQVVQAKQPRNQKDAQQRKQGYWIEQVDELRGEPGYIWEGVYKNGRKEGIWKKTSLGGNVMAEETYKNNVLDGYCKYFYPNGKRSEEGAYLATEIEGQRDTVMAVDPVTQKETPVEIVRQGNSVRNGVWKLYDEDTGKMVKSYYKRGELVTPEDMGEDSTTVATPPTAPAPAHLPHEDAGKRKKRN</sequence>
<dbReference type="Proteomes" id="UP000659124">
    <property type="component" value="Unassembled WGS sequence"/>
</dbReference>
<feature type="region of interest" description="Disordered" evidence="1">
    <location>
        <begin position="24"/>
        <end position="43"/>
    </location>
</feature>
<evidence type="ECO:0000256" key="1">
    <source>
        <dbReference type="SAM" id="MobiDB-lite"/>
    </source>
</evidence>
<accession>A0ABR7TI12</accession>
<evidence type="ECO:0000313" key="2">
    <source>
        <dbReference type="EMBL" id="MBC9929598.1"/>
    </source>
</evidence>
<name>A0ABR7TI12_9BACT</name>
<reference evidence="2 3" key="1">
    <citation type="submission" date="2020-09" db="EMBL/GenBank/DDBJ databases">
        <title>Genome sequences of type strains of Chitinophaga qingshengii and Chitinophaga varians.</title>
        <authorList>
            <person name="Kittiwongwattana C."/>
        </authorList>
    </citation>
    <scope>NUCLEOTIDE SEQUENCE [LARGE SCALE GENOMIC DNA]</scope>
    <source>
        <strain evidence="2 3">JCM 30026</strain>
    </source>
</reference>
<feature type="region of interest" description="Disordered" evidence="1">
    <location>
        <begin position="173"/>
        <end position="210"/>
    </location>
</feature>
<dbReference type="SUPFAM" id="SSF82185">
    <property type="entry name" value="Histone H3 K4-specific methyltransferase SET7/9 N-terminal domain"/>
    <property type="match status" value="1"/>
</dbReference>
<dbReference type="RefSeq" id="WP_188086714.1">
    <property type="nucleotide sequence ID" value="NZ_JACVFC010000001.1"/>
</dbReference>
<proteinExistence type="predicted"/>
<organism evidence="2 3">
    <name type="scientific">Chitinophaga qingshengii</name>
    <dbReference type="NCBI Taxonomy" id="1569794"/>
    <lineage>
        <taxon>Bacteria</taxon>
        <taxon>Pseudomonadati</taxon>
        <taxon>Bacteroidota</taxon>
        <taxon>Chitinophagia</taxon>
        <taxon>Chitinophagales</taxon>
        <taxon>Chitinophagaceae</taxon>
        <taxon>Chitinophaga</taxon>
    </lineage>
</organism>
<comment type="caution">
    <text evidence="2">The sequence shown here is derived from an EMBL/GenBank/DDBJ whole genome shotgun (WGS) entry which is preliminary data.</text>
</comment>
<evidence type="ECO:0000313" key="3">
    <source>
        <dbReference type="Proteomes" id="UP000659124"/>
    </source>
</evidence>
<protein>
    <recommendedName>
        <fullName evidence="4">Toxin-antitoxin system YwqK family antitoxin</fullName>
    </recommendedName>
</protein>
<gene>
    <name evidence="2" type="ORF">ICL07_04375</name>
</gene>
<evidence type="ECO:0008006" key="4">
    <source>
        <dbReference type="Google" id="ProtNLM"/>
    </source>
</evidence>